<dbReference type="HOGENOM" id="CLU_141951_0_0_12"/>
<dbReference type="AlphaFoldDB" id="I0FEF0"/>
<dbReference type="Pfam" id="PF05085">
    <property type="entry name" value="DUF685"/>
    <property type="match status" value="1"/>
</dbReference>
<evidence type="ECO:0000313" key="2">
    <source>
        <dbReference type="Proteomes" id="UP000005212"/>
    </source>
</evidence>
<reference evidence="2" key="2">
    <citation type="submission" date="2012-03" db="EMBL/GenBank/DDBJ databases">
        <title>Complete genome sequence of Borrelia crocidurae.</title>
        <authorList>
            <person name="Elbir H."/>
            <person name="Gimenez G."/>
            <person name="Robert C."/>
            <person name="Raoult D."/>
            <person name="Drancourt M."/>
        </authorList>
    </citation>
    <scope>NUCLEOTIDE SEQUENCE [LARGE SCALE GENOMIC DNA]</scope>
    <source>
        <strain evidence="2">Achema</strain>
        <plasmid evidence="2">unnamed10</plasmid>
    </source>
</reference>
<evidence type="ECO:0000313" key="1">
    <source>
        <dbReference type="EMBL" id="AFI31856.1"/>
    </source>
</evidence>
<proteinExistence type="predicted"/>
<keyword evidence="1" id="KW-0614">Plasmid</keyword>
<dbReference type="Proteomes" id="UP000005212">
    <property type="component" value="Plasmid unnamed10"/>
</dbReference>
<geneLocation type="plasmid" evidence="2">
    <name>unnamed10</name>
</geneLocation>
<organism evidence="1 2">
    <name type="scientific">Borrelia crocidurae (strain Achema)</name>
    <dbReference type="NCBI Taxonomy" id="1155096"/>
    <lineage>
        <taxon>Bacteria</taxon>
        <taxon>Pseudomonadati</taxon>
        <taxon>Spirochaetota</taxon>
        <taxon>Spirochaetia</taxon>
        <taxon>Spirochaetales</taxon>
        <taxon>Borreliaceae</taxon>
        <taxon>Borrelia</taxon>
    </lineage>
</organism>
<sequence length="155" mass="17783">MSNTEDTVVKHDDTVHVKDLDKVSTVEDHELLVLDDGISSCHAISYANFFKTTKEKLLKDENPPHLPEIIKKNNVKQTIVNELLNDDNFINQAYQKVIEKLKNNESSVMDSILSKVTNKLEYDLSQQDTLNTNTYFLGLYYSSLKKIKVQEYLTG</sequence>
<dbReference type="EMBL" id="CP003436">
    <property type="protein sequence ID" value="AFI31856.1"/>
    <property type="molecule type" value="Genomic_DNA"/>
</dbReference>
<gene>
    <name evidence="1" type="ordered locus">Q7M_1509</name>
</gene>
<dbReference type="KEGG" id="bcw:Q7M_1509"/>
<accession>I0FEF0</accession>
<feature type="non-terminal residue" evidence="1">
    <location>
        <position position="155"/>
    </location>
</feature>
<dbReference type="InterPro" id="IPR007777">
    <property type="entry name" value="DUF685"/>
</dbReference>
<reference evidence="1 2" key="1">
    <citation type="journal article" date="2012" name="J. Bacteriol.">
        <title>Complete Genome Sequence of Borrelia crocidurae.</title>
        <authorList>
            <person name="Elbir H."/>
            <person name="Gimenez G."/>
            <person name="Robert C."/>
            <person name="Bergstrom S."/>
            <person name="Cutler S."/>
            <person name="Raoult D."/>
            <person name="Drancourt M."/>
        </authorList>
    </citation>
    <scope>NUCLEOTIDE SEQUENCE [LARGE SCALE GENOMIC DNA]</scope>
    <source>
        <strain evidence="1 2">Achema</strain>
        <plasmid evidence="2">unnamed10</plasmid>
    </source>
</reference>
<dbReference type="RefSeq" id="WP_014683227.1">
    <property type="nucleotide sequence ID" value="NC_017779.1"/>
</dbReference>
<protein>
    <submittedName>
        <fullName evidence="1">Uncharacterized protein</fullName>
    </submittedName>
</protein>
<name>I0FEF0_BORCA</name>